<comment type="caution">
    <text evidence="2">The sequence shown here is derived from an EMBL/GenBank/DDBJ whole genome shotgun (WGS) entry which is preliminary data.</text>
</comment>
<dbReference type="OMA" id="SICTAKH"/>
<evidence type="ECO:0000256" key="1">
    <source>
        <dbReference type="SAM" id="Coils"/>
    </source>
</evidence>
<proteinExistence type="predicted"/>
<dbReference type="PANTHER" id="PTHR33706">
    <property type="entry name" value="MORN VARIANT REPEAT PROTEIN"/>
    <property type="match status" value="1"/>
</dbReference>
<accession>A0A8S1WVX9</accession>
<evidence type="ECO:0000313" key="2">
    <source>
        <dbReference type="EMBL" id="CAD8193542.1"/>
    </source>
</evidence>
<evidence type="ECO:0000313" key="3">
    <source>
        <dbReference type="Proteomes" id="UP000683925"/>
    </source>
</evidence>
<dbReference type="EMBL" id="CAJJDP010000104">
    <property type="protein sequence ID" value="CAD8193542.1"/>
    <property type="molecule type" value="Genomic_DNA"/>
</dbReference>
<sequence length="812" mass="95295">MYTSQQFCDFHPQFQLISICTAKHQCQRKFCSLCGYKKEDFNHQLILNHIFQEQILEKFSKLQSEYQLSNSVTQFKTIQTQLEKLQEEIIFLLSNLKELINCISKFVHQEDSRFQNLLGQHLNPLECSNEDLQFLIEFLNENTLKDWWQKKDAVLQQMPKVIIFWEKLVSSAYSLNHSIDFVKNILAQKQKKQIVIQFNGLEKQNEGLKPTKFSLMTQPNGDKVYSKNGYTLRVDKLKQGQKEEQVILNLEQIKHLRFEGQYGVDGYKYKQWDIIWKGQQVGGGLYNILGEKEGKWIDLCENYWDEKKVVEIGYYKQDKRVGAWSQKWKDQIEEIGHYDNGIKIGKWSELSEGFWDASQVTYYGEYLNGKKVGRWDIMYKKQFIGGGLYDLEGNETKIGEWIELNDGFFDYSQVTYSGQYKNGYKVGRWDINYKEDQHEPFKQIGGGSYDLQGNETKMGQWTELSDGFFHYSQVSYSGQYKNGYKVGRWDINYKKDQYEPNNKMQFRNQIFGGGGSYDADGYGIKNGDWIELCEGFRDDKQVTYAGEYKNGHKINKWNIWYQDPSTQDNECIGGGFYEEGCDDIKIGEWIELSDSFRDASYITYEGQYKENKKFGEWIIKYREEQIGGGSYDERCNGMKIGRWIELSTEFARYSQIIYNGEYQVDQKVGIWDIKYRQVNQKQFKSIGGGSYDKACNGMKIGKWIELQDGFRDTSQIIYAGEYQAGIKCGRWDIRYREDQHKSFKQIGGGSYDEGGFEIKIGRWNELSDDYNNSSQVVYSGAYKNHKKIGIWTEMKNTKERGLIKVKEISFND</sequence>
<dbReference type="AlphaFoldDB" id="A0A8S1WVX9"/>
<evidence type="ECO:0008006" key="4">
    <source>
        <dbReference type="Google" id="ProtNLM"/>
    </source>
</evidence>
<organism evidence="2 3">
    <name type="scientific">Paramecium octaurelia</name>
    <dbReference type="NCBI Taxonomy" id="43137"/>
    <lineage>
        <taxon>Eukaryota</taxon>
        <taxon>Sar</taxon>
        <taxon>Alveolata</taxon>
        <taxon>Ciliophora</taxon>
        <taxon>Intramacronucleata</taxon>
        <taxon>Oligohymenophorea</taxon>
        <taxon>Peniculida</taxon>
        <taxon>Parameciidae</taxon>
        <taxon>Paramecium</taxon>
    </lineage>
</organism>
<reference evidence="2" key="1">
    <citation type="submission" date="2021-01" db="EMBL/GenBank/DDBJ databases">
        <authorList>
            <consortium name="Genoscope - CEA"/>
            <person name="William W."/>
        </authorList>
    </citation>
    <scope>NUCLEOTIDE SEQUENCE</scope>
</reference>
<name>A0A8S1WVX9_PAROT</name>
<protein>
    <recommendedName>
        <fullName evidence="4">MORN repeat protein</fullName>
    </recommendedName>
</protein>
<feature type="coiled-coil region" evidence="1">
    <location>
        <begin position="68"/>
        <end position="102"/>
    </location>
</feature>
<gene>
    <name evidence="2" type="ORF">POCTA_138.1.T1040199</name>
</gene>
<dbReference type="OrthoDB" id="10449260at2759"/>
<keyword evidence="3" id="KW-1185">Reference proteome</keyword>
<keyword evidence="1" id="KW-0175">Coiled coil</keyword>
<dbReference type="Proteomes" id="UP000683925">
    <property type="component" value="Unassembled WGS sequence"/>
</dbReference>
<dbReference type="PANTHER" id="PTHR33706:SF1">
    <property type="entry name" value="TPR REPEAT PROTEIN"/>
    <property type="match status" value="1"/>
</dbReference>